<proteinExistence type="predicted"/>
<keyword evidence="2" id="KW-0255">Endonuclease</keyword>
<dbReference type="Gene3D" id="3.40.960.10">
    <property type="entry name" value="VSR Endonuclease"/>
    <property type="match status" value="1"/>
</dbReference>
<name>A0A931E3F5_9CORY</name>
<feature type="domain" description="DUF559" evidence="1">
    <location>
        <begin position="213"/>
        <end position="287"/>
    </location>
</feature>
<dbReference type="RefSeq" id="WP_196825376.1">
    <property type="nucleotide sequence ID" value="NZ_CP046980.1"/>
</dbReference>
<gene>
    <name evidence="2" type="ORF">IW254_002065</name>
</gene>
<dbReference type="AlphaFoldDB" id="A0A931E3F5"/>
<sequence length="299" mass="33535">MDYPRFQQLTDLIINYRALNPGVSPATHQRLSGYYGYPRSNYQALAYHEKKLLLAYTAGLASRRSILICRSAARIWNIWVVATTPETIEISLPRGNTSPSRAADPAYTYRFSRLPDRVITRVRGVAVTSAIRTFIDIARYHGFAEGLVALDCLLANGVNLEDIEAEVAAQGRFKGVATVRRCLHHCVPNSESPYESYARALLIEAGVDDIVAQFVIDGFRADLCLGGWLLVEIDGRSKYEGDDAQAQIYRDLQRERLIGNQGYVFLRFTPEFLLKHPDEFVRQVLERFAAGNRGSTAAN</sequence>
<dbReference type="Pfam" id="PF04480">
    <property type="entry name" value="DUF559"/>
    <property type="match status" value="1"/>
</dbReference>
<dbReference type="InterPro" id="IPR007569">
    <property type="entry name" value="DUF559"/>
</dbReference>
<evidence type="ECO:0000313" key="3">
    <source>
        <dbReference type="Proteomes" id="UP000658613"/>
    </source>
</evidence>
<dbReference type="EMBL" id="JADOUE010000001">
    <property type="protein sequence ID" value="MBG6123096.1"/>
    <property type="molecule type" value="Genomic_DNA"/>
</dbReference>
<dbReference type="Proteomes" id="UP000658613">
    <property type="component" value="Unassembled WGS sequence"/>
</dbReference>
<protein>
    <submittedName>
        <fullName evidence="2">Very-short-patch-repair endonuclease</fullName>
    </submittedName>
</protein>
<comment type="caution">
    <text evidence="2">The sequence shown here is derived from an EMBL/GenBank/DDBJ whole genome shotgun (WGS) entry which is preliminary data.</text>
</comment>
<evidence type="ECO:0000259" key="1">
    <source>
        <dbReference type="Pfam" id="PF04480"/>
    </source>
</evidence>
<evidence type="ECO:0000313" key="2">
    <source>
        <dbReference type="EMBL" id="MBG6123096.1"/>
    </source>
</evidence>
<dbReference type="GO" id="GO:0004519">
    <property type="term" value="F:endonuclease activity"/>
    <property type="evidence" value="ECO:0007669"/>
    <property type="project" value="UniProtKB-KW"/>
</dbReference>
<keyword evidence="2" id="KW-0540">Nuclease</keyword>
<accession>A0A931E3F5</accession>
<keyword evidence="3" id="KW-1185">Reference proteome</keyword>
<reference evidence="2" key="1">
    <citation type="submission" date="2020-11" db="EMBL/GenBank/DDBJ databases">
        <title>Sequencing the genomes of 1000 actinobacteria strains.</title>
        <authorList>
            <person name="Klenk H.-P."/>
        </authorList>
    </citation>
    <scope>NUCLEOTIDE SEQUENCE</scope>
    <source>
        <strain evidence="2">DSM 45632</strain>
    </source>
</reference>
<keyword evidence="2" id="KW-0378">Hydrolase</keyword>
<organism evidence="2 3">
    <name type="scientific">Corynebacterium aquatimens</name>
    <dbReference type="NCBI Taxonomy" id="1190508"/>
    <lineage>
        <taxon>Bacteria</taxon>
        <taxon>Bacillati</taxon>
        <taxon>Actinomycetota</taxon>
        <taxon>Actinomycetes</taxon>
        <taxon>Mycobacteriales</taxon>
        <taxon>Corynebacteriaceae</taxon>
        <taxon>Corynebacterium</taxon>
    </lineage>
</organism>